<accession>A0A382P1H7</accession>
<dbReference type="AlphaFoldDB" id="A0A382P1H7"/>
<organism evidence="1">
    <name type="scientific">marine metagenome</name>
    <dbReference type="NCBI Taxonomy" id="408172"/>
    <lineage>
        <taxon>unclassified sequences</taxon>
        <taxon>metagenomes</taxon>
        <taxon>ecological metagenomes</taxon>
    </lineage>
</organism>
<feature type="non-terminal residue" evidence="1">
    <location>
        <position position="1"/>
    </location>
</feature>
<sequence length="38" mass="4264">VTISQSDRQLISNLAEKIVRHGMAVPAIFSLEMVKYMS</sequence>
<reference evidence="1" key="1">
    <citation type="submission" date="2018-05" db="EMBL/GenBank/DDBJ databases">
        <authorList>
            <person name="Lanie J.A."/>
            <person name="Ng W.-L."/>
            <person name="Kazmierczak K.M."/>
            <person name="Andrzejewski T.M."/>
            <person name="Davidsen T.M."/>
            <person name="Wayne K.J."/>
            <person name="Tettelin H."/>
            <person name="Glass J.I."/>
            <person name="Rusch D."/>
            <person name="Podicherti R."/>
            <person name="Tsui H.-C.T."/>
            <person name="Winkler M.E."/>
        </authorList>
    </citation>
    <scope>NUCLEOTIDE SEQUENCE</scope>
</reference>
<gene>
    <name evidence="1" type="ORF">METZ01_LOCUS320103</name>
</gene>
<name>A0A382P1H7_9ZZZZ</name>
<proteinExistence type="predicted"/>
<feature type="non-terminal residue" evidence="1">
    <location>
        <position position="38"/>
    </location>
</feature>
<evidence type="ECO:0000313" key="1">
    <source>
        <dbReference type="EMBL" id="SVC67249.1"/>
    </source>
</evidence>
<dbReference type="EMBL" id="UINC01104245">
    <property type="protein sequence ID" value="SVC67249.1"/>
    <property type="molecule type" value="Genomic_DNA"/>
</dbReference>
<protein>
    <submittedName>
        <fullName evidence="1">Uncharacterized protein</fullName>
    </submittedName>
</protein>